<evidence type="ECO:0000256" key="2">
    <source>
        <dbReference type="ARBA" id="ARBA00005752"/>
    </source>
</evidence>
<evidence type="ECO:0000256" key="4">
    <source>
        <dbReference type="ARBA" id="ARBA00022741"/>
    </source>
</evidence>
<keyword evidence="9" id="KW-0028">Amino-acid biosynthesis</keyword>
<keyword evidence="7 9" id="KW-0315">Glutamine amidotransferase</keyword>
<dbReference type="KEGG" id="ccur:IAR63_02040"/>
<protein>
    <recommendedName>
        <fullName evidence="3">asparagine synthase (glutamine-hydrolyzing)</fullName>
        <ecNumber evidence="3">6.3.5.4</ecNumber>
    </recommendedName>
</protein>
<feature type="active site" description="For GATase activity" evidence="9">
    <location>
        <position position="2"/>
    </location>
</feature>
<gene>
    <name evidence="12" type="primary">asnB</name>
    <name evidence="12" type="ORF">IAR63_02040</name>
</gene>
<dbReference type="GO" id="GO:0005829">
    <property type="term" value="C:cytosol"/>
    <property type="evidence" value="ECO:0007669"/>
    <property type="project" value="TreeGrafter"/>
</dbReference>
<dbReference type="NCBIfam" id="TIGR01536">
    <property type="entry name" value="asn_synth_AEB"/>
    <property type="match status" value="1"/>
</dbReference>
<dbReference type="GO" id="GO:0005524">
    <property type="term" value="F:ATP binding"/>
    <property type="evidence" value="ECO:0007669"/>
    <property type="project" value="UniProtKB-KW"/>
</dbReference>
<dbReference type="EMBL" id="CP060822">
    <property type="protein sequence ID" value="QNP29904.1"/>
    <property type="molecule type" value="Genomic_DNA"/>
</dbReference>
<evidence type="ECO:0000313" key="13">
    <source>
        <dbReference type="Proteomes" id="UP000516013"/>
    </source>
</evidence>
<evidence type="ECO:0000256" key="10">
    <source>
        <dbReference type="PIRSR" id="PIRSR001589-2"/>
    </source>
</evidence>
<organism evidence="12 13">
    <name type="scientific">Cylindrospermopsis curvispora GIHE-G1</name>
    <dbReference type="NCBI Taxonomy" id="2666332"/>
    <lineage>
        <taxon>Bacteria</taxon>
        <taxon>Bacillati</taxon>
        <taxon>Cyanobacteriota</taxon>
        <taxon>Cyanophyceae</taxon>
        <taxon>Nostocales</taxon>
        <taxon>Aphanizomenonaceae</taxon>
        <taxon>Cylindrospermopsis</taxon>
    </lineage>
</organism>
<feature type="binding site" evidence="10">
    <location>
        <position position="98"/>
    </location>
    <ligand>
        <name>L-glutamine</name>
        <dbReference type="ChEBI" id="CHEBI:58359"/>
    </ligand>
</feature>
<keyword evidence="4 10" id="KW-0547">Nucleotide-binding</keyword>
<feature type="binding site" evidence="10">
    <location>
        <position position="287"/>
    </location>
    <ligand>
        <name>ATP</name>
        <dbReference type="ChEBI" id="CHEBI:30616"/>
    </ligand>
</feature>
<comment type="catalytic activity">
    <reaction evidence="8">
        <text>L-aspartate + L-glutamine + ATP + H2O = L-asparagine + L-glutamate + AMP + diphosphate + H(+)</text>
        <dbReference type="Rhea" id="RHEA:12228"/>
        <dbReference type="ChEBI" id="CHEBI:15377"/>
        <dbReference type="ChEBI" id="CHEBI:15378"/>
        <dbReference type="ChEBI" id="CHEBI:29985"/>
        <dbReference type="ChEBI" id="CHEBI:29991"/>
        <dbReference type="ChEBI" id="CHEBI:30616"/>
        <dbReference type="ChEBI" id="CHEBI:33019"/>
        <dbReference type="ChEBI" id="CHEBI:58048"/>
        <dbReference type="ChEBI" id="CHEBI:58359"/>
        <dbReference type="ChEBI" id="CHEBI:456215"/>
        <dbReference type="EC" id="6.3.5.4"/>
    </reaction>
</comment>
<feature type="domain" description="Glutamine amidotransferase type-2" evidence="11">
    <location>
        <begin position="2"/>
        <end position="211"/>
    </location>
</feature>
<evidence type="ECO:0000313" key="12">
    <source>
        <dbReference type="EMBL" id="QNP29904.1"/>
    </source>
</evidence>
<dbReference type="Gene3D" id="3.60.20.10">
    <property type="entry name" value="Glutamine Phosphoribosylpyrophosphate, subunit 1, domain 1"/>
    <property type="match status" value="1"/>
</dbReference>
<evidence type="ECO:0000259" key="11">
    <source>
        <dbReference type="PROSITE" id="PS51278"/>
    </source>
</evidence>
<dbReference type="GO" id="GO:0006529">
    <property type="term" value="P:asparagine biosynthetic process"/>
    <property type="evidence" value="ECO:0007669"/>
    <property type="project" value="UniProtKB-KW"/>
</dbReference>
<dbReference type="SUPFAM" id="SSF52402">
    <property type="entry name" value="Adenine nucleotide alpha hydrolases-like"/>
    <property type="match status" value="1"/>
</dbReference>
<comment type="similarity">
    <text evidence="2">Belongs to the asparagine synthetase family.</text>
</comment>
<evidence type="ECO:0000256" key="1">
    <source>
        <dbReference type="ARBA" id="ARBA00005187"/>
    </source>
</evidence>
<reference evidence="12 13" key="1">
    <citation type="submission" date="2020-08" db="EMBL/GenBank/DDBJ databases">
        <title>Complete genome sequence of Raphidiopsis curvispora isolated from drinking water reservoir in South Korea.</title>
        <authorList>
            <person name="Jeong J."/>
        </authorList>
    </citation>
    <scope>NUCLEOTIDE SEQUENCE [LARGE SCALE GENOMIC DNA]</scope>
    <source>
        <strain evidence="12 13">GIHE-G1</strain>
    </source>
</reference>
<dbReference type="CDD" id="cd00712">
    <property type="entry name" value="AsnB"/>
    <property type="match status" value="1"/>
</dbReference>
<accession>A0A7H0F1I8</accession>
<evidence type="ECO:0000256" key="6">
    <source>
        <dbReference type="ARBA" id="ARBA00022888"/>
    </source>
</evidence>
<evidence type="ECO:0000256" key="9">
    <source>
        <dbReference type="PIRSR" id="PIRSR001589-1"/>
    </source>
</evidence>
<proteinExistence type="inferred from homology"/>
<evidence type="ECO:0000256" key="5">
    <source>
        <dbReference type="ARBA" id="ARBA00022840"/>
    </source>
</evidence>
<feature type="binding site" evidence="10">
    <location>
        <begin position="364"/>
        <end position="365"/>
    </location>
    <ligand>
        <name>ATP</name>
        <dbReference type="ChEBI" id="CHEBI:30616"/>
    </ligand>
</feature>
<dbReference type="SUPFAM" id="SSF56235">
    <property type="entry name" value="N-terminal nucleophile aminohydrolases (Ntn hydrolases)"/>
    <property type="match status" value="1"/>
</dbReference>
<dbReference type="InterPro" id="IPR006426">
    <property type="entry name" value="Asn_synth_AEB"/>
</dbReference>
<keyword evidence="13" id="KW-1185">Reference proteome</keyword>
<evidence type="ECO:0000256" key="8">
    <source>
        <dbReference type="ARBA" id="ARBA00048741"/>
    </source>
</evidence>
<dbReference type="Pfam" id="PF00733">
    <property type="entry name" value="Asn_synthase"/>
    <property type="match status" value="1"/>
</dbReference>
<keyword evidence="12" id="KW-0436">Ligase</keyword>
<dbReference type="PIRSF" id="PIRSF001589">
    <property type="entry name" value="Asn_synthetase_glu-h"/>
    <property type="match status" value="1"/>
</dbReference>
<dbReference type="RefSeq" id="WP_187706397.1">
    <property type="nucleotide sequence ID" value="NZ_CP060822.1"/>
</dbReference>
<dbReference type="InterPro" id="IPR033738">
    <property type="entry name" value="AsnB_N"/>
</dbReference>
<evidence type="ECO:0000256" key="7">
    <source>
        <dbReference type="ARBA" id="ARBA00022962"/>
    </source>
</evidence>
<dbReference type="PANTHER" id="PTHR43284">
    <property type="entry name" value="ASPARAGINE SYNTHETASE (GLUTAMINE-HYDROLYZING)"/>
    <property type="match status" value="1"/>
</dbReference>
<dbReference type="EC" id="6.3.5.4" evidence="3"/>
<dbReference type="Gene3D" id="3.40.50.620">
    <property type="entry name" value="HUPs"/>
    <property type="match status" value="1"/>
</dbReference>
<dbReference type="GO" id="GO:0004066">
    <property type="term" value="F:asparagine synthase (glutamine-hydrolyzing) activity"/>
    <property type="evidence" value="ECO:0007669"/>
    <property type="project" value="UniProtKB-EC"/>
</dbReference>
<dbReference type="InterPro" id="IPR051786">
    <property type="entry name" value="ASN_synthetase/amidase"/>
</dbReference>
<dbReference type="PANTHER" id="PTHR43284:SF1">
    <property type="entry name" value="ASPARAGINE SYNTHETASE"/>
    <property type="match status" value="1"/>
</dbReference>
<dbReference type="Proteomes" id="UP000516013">
    <property type="component" value="Chromosome"/>
</dbReference>
<dbReference type="PROSITE" id="PS51278">
    <property type="entry name" value="GATASE_TYPE_2"/>
    <property type="match status" value="1"/>
</dbReference>
<keyword evidence="5 10" id="KW-0067">ATP-binding</keyword>
<comment type="pathway">
    <text evidence="1">Amino-acid biosynthesis; L-asparagine biosynthesis; L-asparagine from L-aspartate (L-Gln route): step 1/1.</text>
</comment>
<dbReference type="AlphaFoldDB" id="A0A7H0F1I8"/>
<dbReference type="InterPro" id="IPR001962">
    <property type="entry name" value="Asn_synthase"/>
</dbReference>
<name>A0A7H0F1I8_9CYAN</name>
<dbReference type="InterPro" id="IPR017932">
    <property type="entry name" value="GATase_2_dom"/>
</dbReference>
<keyword evidence="6 9" id="KW-0061">Asparagine biosynthesis</keyword>
<dbReference type="InterPro" id="IPR014729">
    <property type="entry name" value="Rossmann-like_a/b/a_fold"/>
</dbReference>
<sequence>MCGIAGFVNGGHESTLWKMVNNQIHRGPDDTGIYLDSQSGVGLAHCRLAILDLSPLGHQPMASLDGSITLVFNGEIYNFLELRKELIDKGFHFRGNSDTEVLLNLYLSQGHSMLSRLNGIFAFALWDTSKQCLFIARDALGVKPLYYTNTPDYFAFASEIKALSPFLPSTPSLDYEALHRYLTFLWCPGAGTPFNSVRKLLPGEAMTVTGRVTRQWTWYKLPIFRYPQIISDQKTVLEQTVTHLKDAVHRQMIADVPVGAFLSGGLDSSSIVAFAREVNPHIRCFTIDVNGQEEGMSDDLPYSRLVAAHLKVPLDVVKIDSAQMARDLPKMVEQLDEPLADPAPLNVLYISQLAQQQGIKVLLSGSGGDDLFTGYRRHLALGWESYWRWLPLSIRSWLEHISGGFNQKISFLRRVSKFFNGPTLTGDQRLVNYFAWIRQPDLLKLYTPEFRAALSDTVAATPMLEFLSPLCDGVPPLEKMLALEQRFFLSDHNLTYTDKMAMAVGVEVRVPFLDLELVDFAAQIPPSLKQRRGVGKWILKKAMEPYLPREVIYRPKSGFGAPLRRWMRFELRELLGDILSAESLKQRGLFDPRAVQQLISDNDSGRVDATYTLLSLISIELWCRRFIDTDKQSQLP</sequence>
<evidence type="ECO:0000256" key="3">
    <source>
        <dbReference type="ARBA" id="ARBA00012737"/>
    </source>
</evidence>
<dbReference type="CDD" id="cd01991">
    <property type="entry name" value="Asn_synthase_B_C"/>
    <property type="match status" value="1"/>
</dbReference>
<dbReference type="Pfam" id="PF13537">
    <property type="entry name" value="GATase_7"/>
    <property type="match status" value="1"/>
</dbReference>
<dbReference type="InterPro" id="IPR029055">
    <property type="entry name" value="Ntn_hydrolases_N"/>
</dbReference>